<keyword evidence="1" id="KW-0808">Transferase</keyword>
<evidence type="ECO:0000256" key="4">
    <source>
        <dbReference type="ARBA" id="ARBA00022840"/>
    </source>
</evidence>
<keyword evidence="10" id="KW-1185">Reference proteome</keyword>
<keyword evidence="3 9" id="KW-0418">Kinase</keyword>
<dbReference type="InterPro" id="IPR052203">
    <property type="entry name" value="GHMP_Kinase-Related"/>
</dbReference>
<dbReference type="InterPro" id="IPR020568">
    <property type="entry name" value="Ribosomal_Su5_D2-typ_SF"/>
</dbReference>
<feature type="domain" description="GHMP kinase N-terminal" evidence="6">
    <location>
        <begin position="476"/>
        <end position="552"/>
    </location>
</feature>
<dbReference type="GO" id="GO:0050201">
    <property type="term" value="F:fucokinase activity"/>
    <property type="evidence" value="ECO:0007669"/>
    <property type="project" value="TreeGrafter"/>
</dbReference>
<dbReference type="Pfam" id="PF00288">
    <property type="entry name" value="GHMP_kinases_N"/>
    <property type="match status" value="1"/>
</dbReference>
<evidence type="ECO:0000313" key="9">
    <source>
        <dbReference type="EMBL" id="GBM90595.1"/>
    </source>
</evidence>
<dbReference type="AlphaFoldDB" id="A0A4Y2JL95"/>
<dbReference type="Pfam" id="PF07959">
    <property type="entry name" value="Fucose_pyrophosphorylase"/>
    <property type="match status" value="1"/>
</dbReference>
<dbReference type="GO" id="GO:0042352">
    <property type="term" value="P:GDP-L-fucose salvage"/>
    <property type="evidence" value="ECO:0007669"/>
    <property type="project" value="TreeGrafter"/>
</dbReference>
<sequence>VSGIVFLKTNVAESLLSLHVQSPLDSCTYLGLDCGNQPIQVSLFFDLLIAMATNLTREAFISGKCGKTYNNKFGIEASCSNENMLARSLVWKELNSYKMSARIIADSQHLYWSNEQNAGYHACNLLKIAPVKEVHSVSQVHNSSSSNSWLLVNSCLETHVLQLSSNTVIFDSLLRTRSLKIGENCFISGIRFCDDQCGSSGKTFDECKAFTCNLSLKVALIYFLNESEASNSDLTKACAENWSESIMSTLDDVLLADVNSVIKTRTLSCIADILSIKAGVTGGLRTGPGSNRTWNKAFTFLLNGNIEEGLKELLKERSHWLNRPDHLMRAARHYERAAQIFIQNSVKTVKEYMRLTPVLLPEIGAQVTAECPARIDIQGGWSDTPPICYELGGSVVNIALLIDGKKPIGSRAFRTREPYITLKIGLREITQVIVIKDMKDVLNYDQPNAQGALLKAALICANIVDVNCEKSLEEQLLGNFGGGFEIQSWSLLPQGCGMGTSSILAGAIVAVLWTVTGKSFDKSSVIHAVLYVEQLLTTGGGWQDQVAGITGGVNRGYSEPTFPLHVQVEPLQIQTSILEKLNAHFLLIYTGKVRLAKNLLQNVIRNWYAREETIVRCFKDLITHSFEMKAALLNGDFPEIGRLMDIYWEQKKILAPGCEPASVKEIMDIIKPLCYGQLLVGAGGGGFMSVLTKEPNAKEVIKAALQKYKEHQKLSIHDVTIHQEGLEITL</sequence>
<dbReference type="Pfam" id="PF08544">
    <property type="entry name" value="GHMP_kinases_C"/>
    <property type="match status" value="1"/>
</dbReference>
<feature type="domain" description="GHMP kinase C-terminal" evidence="8">
    <location>
        <begin position="628"/>
        <end position="708"/>
    </location>
</feature>
<keyword evidence="2" id="KW-0547">Nucleotide-binding</keyword>
<evidence type="ECO:0000256" key="2">
    <source>
        <dbReference type="ARBA" id="ARBA00022741"/>
    </source>
</evidence>
<proteinExistence type="inferred from homology"/>
<dbReference type="InterPro" id="IPR006204">
    <property type="entry name" value="GHMP_kinase_N_dom"/>
</dbReference>
<evidence type="ECO:0000256" key="3">
    <source>
        <dbReference type="ARBA" id="ARBA00022777"/>
    </source>
</evidence>
<dbReference type="PANTHER" id="PTHR32463">
    <property type="entry name" value="L-FUCOSE KINASE"/>
    <property type="match status" value="1"/>
</dbReference>
<accession>A0A4Y2JL95</accession>
<dbReference type="OrthoDB" id="271303at2759"/>
<comment type="caution">
    <text evidence="9">The sequence shown here is derived from an EMBL/GenBank/DDBJ whole genome shotgun (WGS) entry which is preliminary data.</text>
</comment>
<comment type="similarity">
    <text evidence="5">Belongs to the GHMP kinase family.</text>
</comment>
<evidence type="ECO:0000259" key="8">
    <source>
        <dbReference type="Pfam" id="PF08544"/>
    </source>
</evidence>
<dbReference type="SUPFAM" id="SSF55060">
    <property type="entry name" value="GHMP Kinase, C-terminal domain"/>
    <property type="match status" value="1"/>
</dbReference>
<dbReference type="GO" id="GO:0005524">
    <property type="term" value="F:ATP binding"/>
    <property type="evidence" value="ECO:0007669"/>
    <property type="project" value="UniProtKB-KW"/>
</dbReference>
<dbReference type="InterPro" id="IPR013750">
    <property type="entry name" value="GHMP_kinase_C_dom"/>
</dbReference>
<evidence type="ECO:0000313" key="10">
    <source>
        <dbReference type="Proteomes" id="UP000499080"/>
    </source>
</evidence>
<protein>
    <submittedName>
        <fullName evidence="9">L-fucose kinase</fullName>
    </submittedName>
</protein>
<dbReference type="InterPro" id="IPR012887">
    <property type="entry name" value="GDP_fucose_pyrophosphorylase"/>
</dbReference>
<dbReference type="EMBL" id="BGPR01003636">
    <property type="protein sequence ID" value="GBM90595.1"/>
    <property type="molecule type" value="Genomic_DNA"/>
</dbReference>
<evidence type="ECO:0000259" key="7">
    <source>
        <dbReference type="Pfam" id="PF07959"/>
    </source>
</evidence>
<feature type="domain" description="GDP-fucose pyrophosphorylase" evidence="7">
    <location>
        <begin position="1"/>
        <end position="200"/>
    </location>
</feature>
<evidence type="ECO:0000259" key="6">
    <source>
        <dbReference type="Pfam" id="PF00288"/>
    </source>
</evidence>
<name>A0A4Y2JL95_ARAVE</name>
<evidence type="ECO:0000256" key="5">
    <source>
        <dbReference type="ARBA" id="ARBA00038121"/>
    </source>
</evidence>
<evidence type="ECO:0000256" key="1">
    <source>
        <dbReference type="ARBA" id="ARBA00022679"/>
    </source>
</evidence>
<keyword evidence="4" id="KW-0067">ATP-binding</keyword>
<feature type="non-terminal residue" evidence="9">
    <location>
        <position position="1"/>
    </location>
</feature>
<gene>
    <name evidence="9" type="primary">Fuk</name>
    <name evidence="9" type="ORF">AVEN_205807_1</name>
</gene>
<dbReference type="PRINTS" id="PR00959">
    <property type="entry name" value="MEVGALKINASE"/>
</dbReference>
<dbReference type="InterPro" id="IPR036554">
    <property type="entry name" value="GHMP_kinase_C_sf"/>
</dbReference>
<dbReference type="SUPFAM" id="SSF54211">
    <property type="entry name" value="Ribosomal protein S5 domain 2-like"/>
    <property type="match status" value="1"/>
</dbReference>
<dbReference type="Proteomes" id="UP000499080">
    <property type="component" value="Unassembled WGS sequence"/>
</dbReference>
<dbReference type="PANTHER" id="PTHR32463:SF0">
    <property type="entry name" value="L-FUCOSE KINASE"/>
    <property type="match status" value="1"/>
</dbReference>
<dbReference type="Gene3D" id="3.30.230.120">
    <property type="match status" value="1"/>
</dbReference>
<organism evidence="9 10">
    <name type="scientific">Araneus ventricosus</name>
    <name type="common">Orbweaver spider</name>
    <name type="synonym">Epeira ventricosa</name>
    <dbReference type="NCBI Taxonomy" id="182803"/>
    <lineage>
        <taxon>Eukaryota</taxon>
        <taxon>Metazoa</taxon>
        <taxon>Ecdysozoa</taxon>
        <taxon>Arthropoda</taxon>
        <taxon>Chelicerata</taxon>
        <taxon>Arachnida</taxon>
        <taxon>Araneae</taxon>
        <taxon>Araneomorphae</taxon>
        <taxon>Entelegynae</taxon>
        <taxon>Araneoidea</taxon>
        <taxon>Araneidae</taxon>
        <taxon>Araneus</taxon>
    </lineage>
</organism>
<reference evidence="9 10" key="1">
    <citation type="journal article" date="2019" name="Sci. Rep.">
        <title>Orb-weaving spider Araneus ventricosus genome elucidates the spidroin gene catalogue.</title>
        <authorList>
            <person name="Kono N."/>
            <person name="Nakamura H."/>
            <person name="Ohtoshi R."/>
            <person name="Moran D.A.P."/>
            <person name="Shinohara A."/>
            <person name="Yoshida Y."/>
            <person name="Fujiwara M."/>
            <person name="Mori M."/>
            <person name="Tomita M."/>
            <person name="Arakawa K."/>
        </authorList>
    </citation>
    <scope>NUCLEOTIDE SEQUENCE [LARGE SCALE GENOMIC DNA]</scope>
</reference>